<dbReference type="NCBIfam" id="TIGR00071">
    <property type="entry name" value="hisT_truA"/>
    <property type="match status" value="1"/>
</dbReference>
<dbReference type="GO" id="GO:0031119">
    <property type="term" value="P:tRNA pseudouridine synthesis"/>
    <property type="evidence" value="ECO:0007669"/>
    <property type="project" value="UniProtKB-UniRule"/>
</dbReference>
<dbReference type="CDD" id="cd02570">
    <property type="entry name" value="PseudoU_synth_EcTruA"/>
    <property type="match status" value="1"/>
</dbReference>
<comment type="similarity">
    <text evidence="1 4 7">Belongs to the tRNA pseudouridine synthase TruA family.</text>
</comment>
<dbReference type="InterPro" id="IPR020094">
    <property type="entry name" value="TruA/RsuA/RluB/E/F_N"/>
</dbReference>
<dbReference type="AlphaFoldDB" id="B3E1I2"/>
<dbReference type="Proteomes" id="UP000002420">
    <property type="component" value="Chromosome"/>
</dbReference>
<comment type="subunit">
    <text evidence="4">Homodimer.</text>
</comment>
<dbReference type="Pfam" id="PF01416">
    <property type="entry name" value="PseudoU_synth_1"/>
    <property type="match status" value="2"/>
</dbReference>
<evidence type="ECO:0000256" key="7">
    <source>
        <dbReference type="RuleBase" id="RU003792"/>
    </source>
</evidence>
<dbReference type="PIRSF" id="PIRSF001430">
    <property type="entry name" value="tRNA_psdUrid_synth"/>
    <property type="match status" value="1"/>
</dbReference>
<feature type="active site" description="Nucleophile" evidence="4 5">
    <location>
        <position position="68"/>
    </location>
</feature>
<dbReference type="InterPro" id="IPR020097">
    <property type="entry name" value="PsdUridine_synth_TruA_a/b_dom"/>
</dbReference>
<evidence type="ECO:0000313" key="9">
    <source>
        <dbReference type="EMBL" id="ACD94074.1"/>
    </source>
</evidence>
<feature type="binding site" evidence="4 6">
    <location>
        <position position="126"/>
    </location>
    <ligand>
        <name>substrate</name>
    </ligand>
</feature>
<comment type="catalytic activity">
    <reaction evidence="4 7">
        <text>uridine(38/39/40) in tRNA = pseudouridine(38/39/40) in tRNA</text>
        <dbReference type="Rhea" id="RHEA:22376"/>
        <dbReference type="Rhea" id="RHEA-COMP:10085"/>
        <dbReference type="Rhea" id="RHEA-COMP:10087"/>
        <dbReference type="ChEBI" id="CHEBI:65314"/>
        <dbReference type="ChEBI" id="CHEBI:65315"/>
        <dbReference type="EC" id="5.4.99.12"/>
    </reaction>
</comment>
<dbReference type="KEGG" id="glo:Glov_0346"/>
<dbReference type="InterPro" id="IPR001406">
    <property type="entry name" value="PsdUridine_synth_TruA"/>
</dbReference>
<gene>
    <name evidence="4" type="primary">truA</name>
    <name evidence="9" type="ordered locus">Glov_0346</name>
</gene>
<sequence length="262" mass="28712">MRSLTPRLREKTAPFFMRTIKLIIQYDGTNYCGWQEQTNGPSIQETVELALAKILGQRVRVQSSGRTDAGVHAVAMPAVFRTESTIPLKAFVDGVNCHLPDDIAIQSAVEVPTGFRAIGGARSKTYRYTIYNAPVRSPLNRRTSWHVREQLDLQAMQQAAAYFVGEHDFAAFRGANCSAVTSRRRIDAVQINQSGPLITIDVTGGGFLKYMVRIMAGTLVDVGRGRFAPEHVAGLLAEPDRQRGGVTAPPQGLSLLQVIYPG</sequence>
<dbReference type="Gene3D" id="3.30.70.660">
    <property type="entry name" value="Pseudouridine synthase I, catalytic domain, C-terminal subdomain"/>
    <property type="match status" value="1"/>
</dbReference>
<dbReference type="InterPro" id="IPR020103">
    <property type="entry name" value="PsdUridine_synth_cat_dom_sf"/>
</dbReference>
<dbReference type="STRING" id="398767.Glov_0346"/>
<dbReference type="GO" id="GO:0160147">
    <property type="term" value="F:tRNA pseudouridine(38-40) synthase activity"/>
    <property type="evidence" value="ECO:0007669"/>
    <property type="project" value="UniProtKB-EC"/>
</dbReference>
<dbReference type="PANTHER" id="PTHR11142:SF0">
    <property type="entry name" value="TRNA PSEUDOURIDINE SYNTHASE-LIKE 1"/>
    <property type="match status" value="1"/>
</dbReference>
<protein>
    <recommendedName>
        <fullName evidence="4">tRNA pseudouridine synthase A</fullName>
        <ecNumber evidence="4">5.4.99.12</ecNumber>
    </recommendedName>
    <alternativeName>
        <fullName evidence="4">tRNA pseudouridine(38-40) synthase</fullName>
    </alternativeName>
    <alternativeName>
        <fullName evidence="4">tRNA pseudouridylate synthase I</fullName>
    </alternativeName>
    <alternativeName>
        <fullName evidence="4">tRNA-uridine isomerase I</fullName>
    </alternativeName>
</protein>
<dbReference type="EMBL" id="CP001089">
    <property type="protein sequence ID" value="ACD94074.1"/>
    <property type="molecule type" value="Genomic_DNA"/>
</dbReference>
<organism evidence="9 10">
    <name type="scientific">Trichlorobacter lovleyi (strain ATCC BAA-1151 / DSM 17278 / SZ)</name>
    <name type="common">Geobacter lovleyi</name>
    <dbReference type="NCBI Taxonomy" id="398767"/>
    <lineage>
        <taxon>Bacteria</taxon>
        <taxon>Pseudomonadati</taxon>
        <taxon>Thermodesulfobacteriota</taxon>
        <taxon>Desulfuromonadia</taxon>
        <taxon>Geobacterales</taxon>
        <taxon>Geobacteraceae</taxon>
        <taxon>Trichlorobacter</taxon>
    </lineage>
</organism>
<dbReference type="EC" id="5.4.99.12" evidence="4"/>
<dbReference type="Gene3D" id="3.30.70.580">
    <property type="entry name" value="Pseudouridine synthase I, catalytic domain, N-terminal subdomain"/>
    <property type="match status" value="1"/>
</dbReference>
<reference evidence="9 10" key="1">
    <citation type="submission" date="2008-05" db="EMBL/GenBank/DDBJ databases">
        <title>Complete sequence of chromosome of Geobacter lovleyi SZ.</title>
        <authorList>
            <consortium name="US DOE Joint Genome Institute"/>
            <person name="Lucas S."/>
            <person name="Copeland A."/>
            <person name="Lapidus A."/>
            <person name="Glavina del Rio T."/>
            <person name="Dalin E."/>
            <person name="Tice H."/>
            <person name="Bruce D."/>
            <person name="Goodwin L."/>
            <person name="Pitluck S."/>
            <person name="Chertkov O."/>
            <person name="Meincke L."/>
            <person name="Brettin T."/>
            <person name="Detter J.C."/>
            <person name="Han C."/>
            <person name="Tapia R."/>
            <person name="Kuske C.R."/>
            <person name="Schmutz J."/>
            <person name="Larimer F."/>
            <person name="Land M."/>
            <person name="Hauser L."/>
            <person name="Kyrpides N."/>
            <person name="Mikhailova N."/>
            <person name="Sung Y."/>
            <person name="Fletcher K.E."/>
            <person name="Ritalahti K.M."/>
            <person name="Loeffler F.E."/>
            <person name="Richardson P."/>
        </authorList>
    </citation>
    <scope>NUCLEOTIDE SEQUENCE [LARGE SCALE GENOMIC DNA]</scope>
    <source>
        <strain evidence="10">ATCC BAA-1151 / DSM 17278 / SZ</strain>
    </source>
</reference>
<evidence type="ECO:0000256" key="6">
    <source>
        <dbReference type="PIRSR" id="PIRSR001430-2"/>
    </source>
</evidence>
<evidence type="ECO:0000256" key="1">
    <source>
        <dbReference type="ARBA" id="ARBA00009375"/>
    </source>
</evidence>
<keyword evidence="3 4" id="KW-0413">Isomerase</keyword>
<comment type="caution">
    <text evidence="4">Lacks conserved residue(s) required for the propagation of feature annotation.</text>
</comment>
<evidence type="ECO:0000259" key="8">
    <source>
        <dbReference type="Pfam" id="PF01416"/>
    </source>
</evidence>
<evidence type="ECO:0000256" key="5">
    <source>
        <dbReference type="PIRSR" id="PIRSR001430-1"/>
    </source>
</evidence>
<dbReference type="InterPro" id="IPR020095">
    <property type="entry name" value="PsdUridine_synth_TruA_C"/>
</dbReference>
<comment type="function">
    <text evidence="4">Formation of pseudouridine at positions 38, 39 and 40 in the anticodon stem and loop of transfer RNAs.</text>
</comment>
<dbReference type="FunFam" id="3.30.70.580:FF:000001">
    <property type="entry name" value="tRNA pseudouridine synthase A"/>
    <property type="match status" value="1"/>
</dbReference>
<accession>B3E1I2</accession>
<dbReference type="HAMAP" id="MF_00171">
    <property type="entry name" value="TruA"/>
    <property type="match status" value="1"/>
</dbReference>
<dbReference type="eggNOG" id="COG0101">
    <property type="taxonomic scope" value="Bacteria"/>
</dbReference>
<evidence type="ECO:0000256" key="4">
    <source>
        <dbReference type="HAMAP-Rule" id="MF_00171"/>
    </source>
</evidence>
<feature type="domain" description="Pseudouridine synthase I TruA alpha/beta" evidence="8">
    <location>
        <begin position="23"/>
        <end position="113"/>
    </location>
</feature>
<dbReference type="HOGENOM" id="CLU_014673_0_1_7"/>
<feature type="domain" description="Pseudouridine synthase I TruA alpha/beta" evidence="8">
    <location>
        <begin position="159"/>
        <end position="261"/>
    </location>
</feature>
<dbReference type="PANTHER" id="PTHR11142">
    <property type="entry name" value="PSEUDOURIDYLATE SYNTHASE"/>
    <property type="match status" value="1"/>
</dbReference>
<dbReference type="SUPFAM" id="SSF55120">
    <property type="entry name" value="Pseudouridine synthase"/>
    <property type="match status" value="1"/>
</dbReference>
<name>B3E1I2_TRIL1</name>
<dbReference type="GO" id="GO:0003723">
    <property type="term" value="F:RNA binding"/>
    <property type="evidence" value="ECO:0007669"/>
    <property type="project" value="InterPro"/>
</dbReference>
<evidence type="ECO:0000256" key="2">
    <source>
        <dbReference type="ARBA" id="ARBA00022694"/>
    </source>
</evidence>
<proteinExistence type="inferred from homology"/>
<keyword evidence="2 4" id="KW-0819">tRNA processing</keyword>
<evidence type="ECO:0000313" key="10">
    <source>
        <dbReference type="Proteomes" id="UP000002420"/>
    </source>
</evidence>
<evidence type="ECO:0000256" key="3">
    <source>
        <dbReference type="ARBA" id="ARBA00023235"/>
    </source>
</evidence>
<keyword evidence="10" id="KW-1185">Reference proteome</keyword>